<dbReference type="PANTHER" id="PTHR43590">
    <property type="entry name" value="ARSENIC RESISTANCE PROTEIN ARSH (AFU_ORTHOLOGUE AFUA_5G15030)"/>
    <property type="match status" value="1"/>
</dbReference>
<sequence>MQKGAGLSDLPNVVPAALEVPDLSRLNAPNLQHKPRILMLYGSLRERSYSRFLTLEGQRLLEAFGAEVRVFHANGLPLPNDAPDTHPKVQELREAMLWSEGQVWTSPERHGAMSAVMKAQIDWIPLPGGAIRPTQGRTLAVMQVSGGSQSFNAVNQMRILGRWMRMVTIPNQSSVAKAFQEFDDDGRMRPSSYYDRVVDVMEELVKFTLINRGVSGYLTSRYSERKETAAKLEERVGIKSI</sequence>
<dbReference type="NCBIfam" id="TIGR02690">
    <property type="entry name" value="resist_ArsH"/>
    <property type="match status" value="1"/>
</dbReference>
<dbReference type="PANTHER" id="PTHR43590:SF1">
    <property type="entry name" value="ARSENIC RESISTANCE PROTEIN ARSH (AFU_ORTHOLOGUE AFUA_5G15030)"/>
    <property type="match status" value="1"/>
</dbReference>
<dbReference type="Pfam" id="PF03358">
    <property type="entry name" value="FMN_red"/>
    <property type="match status" value="1"/>
</dbReference>
<dbReference type="Gene3D" id="3.40.50.360">
    <property type="match status" value="1"/>
</dbReference>
<dbReference type="RefSeq" id="WP_380095842.1">
    <property type="nucleotide sequence ID" value="NZ_JBHRYD010000001.1"/>
</dbReference>
<evidence type="ECO:0000313" key="3">
    <source>
        <dbReference type="Proteomes" id="UP001595613"/>
    </source>
</evidence>
<keyword evidence="3" id="KW-1185">Reference proteome</keyword>
<name>A0ABV7WYL3_9HYPH</name>
<dbReference type="EMBL" id="JBHRYD010000001">
    <property type="protein sequence ID" value="MFC3704367.1"/>
    <property type="molecule type" value="Genomic_DNA"/>
</dbReference>
<reference evidence="3" key="1">
    <citation type="journal article" date="2019" name="Int. J. Syst. Evol. Microbiol.">
        <title>The Global Catalogue of Microorganisms (GCM) 10K type strain sequencing project: providing services to taxonomists for standard genome sequencing and annotation.</title>
        <authorList>
            <consortium name="The Broad Institute Genomics Platform"/>
            <consortium name="The Broad Institute Genome Sequencing Center for Infectious Disease"/>
            <person name="Wu L."/>
            <person name="Ma J."/>
        </authorList>
    </citation>
    <scope>NUCLEOTIDE SEQUENCE [LARGE SCALE GENOMIC DNA]</scope>
    <source>
        <strain evidence="3">KCTC 42281</strain>
    </source>
</reference>
<comment type="caution">
    <text evidence="2">The sequence shown here is derived from an EMBL/GenBank/DDBJ whole genome shotgun (WGS) entry which is preliminary data.</text>
</comment>
<dbReference type="InterPro" id="IPR029039">
    <property type="entry name" value="Flavoprotein-like_sf"/>
</dbReference>
<dbReference type="SUPFAM" id="SSF52218">
    <property type="entry name" value="Flavoproteins"/>
    <property type="match status" value="1"/>
</dbReference>
<evidence type="ECO:0000259" key="1">
    <source>
        <dbReference type="Pfam" id="PF03358"/>
    </source>
</evidence>
<dbReference type="InterPro" id="IPR014063">
    <property type="entry name" value="Arsenate-R_ArsH"/>
</dbReference>
<dbReference type="Proteomes" id="UP001595613">
    <property type="component" value="Unassembled WGS sequence"/>
</dbReference>
<dbReference type="InterPro" id="IPR005025">
    <property type="entry name" value="FMN_Rdtase-like_dom"/>
</dbReference>
<evidence type="ECO:0000313" key="2">
    <source>
        <dbReference type="EMBL" id="MFC3704367.1"/>
    </source>
</evidence>
<organism evidence="2 3">
    <name type="scientific">Devosia honganensis</name>
    <dbReference type="NCBI Taxonomy" id="1610527"/>
    <lineage>
        <taxon>Bacteria</taxon>
        <taxon>Pseudomonadati</taxon>
        <taxon>Pseudomonadota</taxon>
        <taxon>Alphaproteobacteria</taxon>
        <taxon>Hyphomicrobiales</taxon>
        <taxon>Devosiaceae</taxon>
        <taxon>Devosia</taxon>
    </lineage>
</organism>
<protein>
    <submittedName>
        <fullName evidence="2">Arsenical resistance protein ArsH</fullName>
    </submittedName>
</protein>
<feature type="domain" description="NADPH-dependent FMN reductase-like" evidence="1">
    <location>
        <begin position="35"/>
        <end position="179"/>
    </location>
</feature>
<accession>A0ABV7WYL3</accession>
<proteinExistence type="predicted"/>
<gene>
    <name evidence="2" type="primary">arsH</name>
    <name evidence="2" type="ORF">ACFOOL_06325</name>
</gene>